<organism evidence="2 3">
    <name type="scientific">Dentipellis fragilis</name>
    <dbReference type="NCBI Taxonomy" id="205917"/>
    <lineage>
        <taxon>Eukaryota</taxon>
        <taxon>Fungi</taxon>
        <taxon>Dikarya</taxon>
        <taxon>Basidiomycota</taxon>
        <taxon>Agaricomycotina</taxon>
        <taxon>Agaricomycetes</taxon>
        <taxon>Russulales</taxon>
        <taxon>Hericiaceae</taxon>
        <taxon>Dentipellis</taxon>
    </lineage>
</organism>
<dbReference type="Proteomes" id="UP000298327">
    <property type="component" value="Unassembled WGS sequence"/>
</dbReference>
<evidence type="ECO:0000256" key="1">
    <source>
        <dbReference type="SAM" id="MobiDB-lite"/>
    </source>
</evidence>
<dbReference type="EMBL" id="SEOQ01001472">
    <property type="protein sequence ID" value="TFY51629.1"/>
    <property type="molecule type" value="Genomic_DNA"/>
</dbReference>
<evidence type="ECO:0000313" key="2">
    <source>
        <dbReference type="EMBL" id="TFY51629.1"/>
    </source>
</evidence>
<gene>
    <name evidence="2" type="ORF">EVG20_g10915</name>
</gene>
<feature type="compositionally biased region" description="Polar residues" evidence="1">
    <location>
        <begin position="99"/>
        <end position="113"/>
    </location>
</feature>
<accession>A0A4Y9XSX5</accession>
<keyword evidence="3" id="KW-1185">Reference proteome</keyword>
<feature type="region of interest" description="Disordered" evidence="1">
    <location>
        <begin position="1"/>
        <end position="59"/>
    </location>
</feature>
<evidence type="ECO:0000313" key="3">
    <source>
        <dbReference type="Proteomes" id="UP000298327"/>
    </source>
</evidence>
<reference evidence="2 3" key="1">
    <citation type="submission" date="2019-02" db="EMBL/GenBank/DDBJ databases">
        <title>Genome sequencing of the rare red list fungi Dentipellis fragilis.</title>
        <authorList>
            <person name="Buettner E."/>
            <person name="Kellner H."/>
        </authorList>
    </citation>
    <scope>NUCLEOTIDE SEQUENCE [LARGE SCALE GENOMIC DNA]</scope>
    <source>
        <strain evidence="2 3">DSM 105465</strain>
    </source>
</reference>
<protein>
    <submittedName>
        <fullName evidence="2">Uncharacterized protein</fullName>
    </submittedName>
</protein>
<sequence length="130" mass="13463">MGRPEGAGDKEGTEGAETDGAPWTSGRAGENFESLPSPPTCFPAKSDTPPPPCRPRSEIPPHRAHLVLISGPIDSHVRMCSATSSLIASPRSYARVSRPPSQQDPGTPRTSASGDVDAPPGKLQQGGVKA</sequence>
<feature type="region of interest" description="Disordered" evidence="1">
    <location>
        <begin position="90"/>
        <end position="130"/>
    </location>
</feature>
<dbReference type="AlphaFoldDB" id="A0A4Y9XSX5"/>
<proteinExistence type="predicted"/>
<comment type="caution">
    <text evidence="2">The sequence shown here is derived from an EMBL/GenBank/DDBJ whole genome shotgun (WGS) entry which is preliminary data.</text>
</comment>
<name>A0A4Y9XSX5_9AGAM</name>
<feature type="compositionally biased region" description="Basic and acidic residues" evidence="1">
    <location>
        <begin position="1"/>
        <end position="13"/>
    </location>
</feature>